<evidence type="ECO:0000259" key="4">
    <source>
        <dbReference type="Pfam" id="PF01281"/>
    </source>
</evidence>
<accession>A0A1R3FX47</accession>
<evidence type="ECO:0000256" key="1">
    <source>
        <dbReference type="ARBA" id="ARBA00010605"/>
    </source>
</evidence>
<dbReference type="InterPro" id="IPR020070">
    <property type="entry name" value="Ribosomal_bL9_N"/>
</dbReference>
<dbReference type="EMBL" id="AWWV01016193">
    <property type="protein sequence ID" value="OMO50326.1"/>
    <property type="molecule type" value="Genomic_DNA"/>
</dbReference>
<dbReference type="Gene3D" id="3.40.5.10">
    <property type="entry name" value="Ribosomal protein L9, N-terminal domain"/>
    <property type="match status" value="1"/>
</dbReference>
<feature type="domain" description="Ribosomal protein L9" evidence="4">
    <location>
        <begin position="68"/>
        <end position="108"/>
    </location>
</feature>
<dbReference type="InterPro" id="IPR036935">
    <property type="entry name" value="Ribosomal_bL9_N_sf"/>
</dbReference>
<dbReference type="SUPFAM" id="SSF55658">
    <property type="entry name" value="L9 N-domain-like"/>
    <property type="match status" value="1"/>
</dbReference>
<protein>
    <submittedName>
        <fullName evidence="5">Ribosomal protein L9</fullName>
    </submittedName>
</protein>
<comment type="caution">
    <text evidence="5">The sequence shown here is derived from an EMBL/GenBank/DDBJ whole genome shotgun (WGS) entry which is preliminary data.</text>
</comment>
<dbReference type="GO" id="GO:1990904">
    <property type="term" value="C:ribonucleoprotein complex"/>
    <property type="evidence" value="ECO:0007669"/>
    <property type="project" value="UniProtKB-KW"/>
</dbReference>
<dbReference type="InterPro" id="IPR009027">
    <property type="entry name" value="Ribosomal_bL9/RNase_H1_N"/>
</dbReference>
<name>A0A1R3FX47_COCAP</name>
<dbReference type="GO" id="GO:0005840">
    <property type="term" value="C:ribosome"/>
    <property type="evidence" value="ECO:0007669"/>
    <property type="project" value="UniProtKB-KW"/>
</dbReference>
<dbReference type="STRING" id="210143.A0A1R3FX47"/>
<comment type="similarity">
    <text evidence="1">Belongs to the bacterial ribosomal protein bL9 family.</text>
</comment>
<keyword evidence="2 5" id="KW-0689">Ribosomal protein</keyword>
<gene>
    <name evidence="5" type="ORF">CCACVL1_30506</name>
</gene>
<dbReference type="OrthoDB" id="1724750at2759"/>
<evidence type="ECO:0000256" key="3">
    <source>
        <dbReference type="ARBA" id="ARBA00023274"/>
    </source>
</evidence>
<dbReference type="Pfam" id="PF01281">
    <property type="entry name" value="Ribosomal_L9_N"/>
    <property type="match status" value="1"/>
</dbReference>
<sequence length="112" mass="12566">MLPLFSSFLSIFRFSGLNCPPELQRVVCSGKVEQAVNLLEVVSGLQIAMIAWEIFGMFNHSSINSRIIKVMLKDDVEYLGMKGQLLDVKAGYFRDFLLPMGKAQIVTPILLK</sequence>
<proteinExistence type="inferred from homology"/>
<keyword evidence="6" id="KW-1185">Reference proteome</keyword>
<dbReference type="Gramene" id="OMO50326">
    <property type="protein sequence ID" value="OMO50326"/>
    <property type="gene ID" value="CCACVL1_30506"/>
</dbReference>
<organism evidence="5 6">
    <name type="scientific">Corchorus capsularis</name>
    <name type="common">Jute</name>
    <dbReference type="NCBI Taxonomy" id="210143"/>
    <lineage>
        <taxon>Eukaryota</taxon>
        <taxon>Viridiplantae</taxon>
        <taxon>Streptophyta</taxon>
        <taxon>Embryophyta</taxon>
        <taxon>Tracheophyta</taxon>
        <taxon>Spermatophyta</taxon>
        <taxon>Magnoliopsida</taxon>
        <taxon>eudicotyledons</taxon>
        <taxon>Gunneridae</taxon>
        <taxon>Pentapetalae</taxon>
        <taxon>rosids</taxon>
        <taxon>malvids</taxon>
        <taxon>Malvales</taxon>
        <taxon>Malvaceae</taxon>
        <taxon>Grewioideae</taxon>
        <taxon>Apeibeae</taxon>
        <taxon>Corchorus</taxon>
    </lineage>
</organism>
<evidence type="ECO:0000313" key="5">
    <source>
        <dbReference type="EMBL" id="OMO50326.1"/>
    </source>
</evidence>
<evidence type="ECO:0000256" key="2">
    <source>
        <dbReference type="ARBA" id="ARBA00022980"/>
    </source>
</evidence>
<dbReference type="Proteomes" id="UP000188268">
    <property type="component" value="Unassembled WGS sequence"/>
</dbReference>
<dbReference type="AlphaFoldDB" id="A0A1R3FX47"/>
<keyword evidence="3" id="KW-0687">Ribonucleoprotein</keyword>
<reference evidence="5 6" key="1">
    <citation type="submission" date="2013-09" db="EMBL/GenBank/DDBJ databases">
        <title>Corchorus capsularis genome sequencing.</title>
        <authorList>
            <person name="Alam M."/>
            <person name="Haque M.S."/>
            <person name="Islam M.S."/>
            <person name="Emdad E.M."/>
            <person name="Islam M.M."/>
            <person name="Ahmed B."/>
            <person name="Halim A."/>
            <person name="Hossen Q.M.M."/>
            <person name="Hossain M.Z."/>
            <person name="Ahmed R."/>
            <person name="Khan M.M."/>
            <person name="Islam R."/>
            <person name="Rashid M.M."/>
            <person name="Khan S.A."/>
            <person name="Rahman M.S."/>
            <person name="Alam M."/>
        </authorList>
    </citation>
    <scope>NUCLEOTIDE SEQUENCE [LARGE SCALE GENOMIC DNA]</scope>
    <source>
        <strain evidence="6">cv. CVL-1</strain>
        <tissue evidence="5">Whole seedling</tissue>
    </source>
</reference>
<evidence type="ECO:0000313" key="6">
    <source>
        <dbReference type="Proteomes" id="UP000188268"/>
    </source>
</evidence>